<organism evidence="1 2">
    <name type="scientific">Avena sativa</name>
    <name type="common">Oat</name>
    <dbReference type="NCBI Taxonomy" id="4498"/>
    <lineage>
        <taxon>Eukaryota</taxon>
        <taxon>Viridiplantae</taxon>
        <taxon>Streptophyta</taxon>
        <taxon>Embryophyta</taxon>
        <taxon>Tracheophyta</taxon>
        <taxon>Spermatophyta</taxon>
        <taxon>Magnoliopsida</taxon>
        <taxon>Liliopsida</taxon>
        <taxon>Poales</taxon>
        <taxon>Poaceae</taxon>
        <taxon>BOP clade</taxon>
        <taxon>Pooideae</taxon>
        <taxon>Poodae</taxon>
        <taxon>Poeae</taxon>
        <taxon>Poeae Chloroplast Group 1 (Aveneae type)</taxon>
        <taxon>Aveninae</taxon>
        <taxon>Avena</taxon>
    </lineage>
</organism>
<protein>
    <submittedName>
        <fullName evidence="1">Uncharacterized protein</fullName>
    </submittedName>
</protein>
<reference evidence="1" key="2">
    <citation type="submission" date="2025-09" db="UniProtKB">
        <authorList>
            <consortium name="EnsemblPlants"/>
        </authorList>
    </citation>
    <scope>IDENTIFICATION</scope>
</reference>
<dbReference type="Proteomes" id="UP001732700">
    <property type="component" value="Chromosome 6C"/>
</dbReference>
<reference evidence="1" key="1">
    <citation type="submission" date="2021-05" db="EMBL/GenBank/DDBJ databases">
        <authorList>
            <person name="Scholz U."/>
            <person name="Mascher M."/>
            <person name="Fiebig A."/>
        </authorList>
    </citation>
    <scope>NUCLEOTIDE SEQUENCE [LARGE SCALE GENOMIC DNA]</scope>
</reference>
<evidence type="ECO:0000313" key="1">
    <source>
        <dbReference type="EnsemblPlants" id="AVESA.00010b.r2.6CG1115340.1.CDS"/>
    </source>
</evidence>
<evidence type="ECO:0000313" key="2">
    <source>
        <dbReference type="Proteomes" id="UP001732700"/>
    </source>
</evidence>
<accession>A0ACD5Z6U5</accession>
<name>A0ACD5Z6U5_AVESA</name>
<dbReference type="EnsemblPlants" id="AVESA.00010b.r2.6CG1115340.1">
    <property type="protein sequence ID" value="AVESA.00010b.r2.6CG1115340.1.CDS"/>
    <property type="gene ID" value="AVESA.00010b.r2.6CG1115340"/>
</dbReference>
<proteinExistence type="predicted"/>
<sequence>MSDRGRSPDRALFSPPADDRHEGHGPRGGSREDELPLPPPPPPGARVAFLDCWEGAAEALPPPPPLGSSRPDRLFVDRSQRGPSPGGGDGHGQGARRDSPRERKRGRTSPENARVHLPPPPAAPLLPFHPERVVYRLESDSPRSGSGRSRSSSPSGILEQPRPPRSNHMEKRRRSPPRRSPSPGPPKRQRRDDGAGRGRSRGRYWQGGGGGRFTGHRAPDGPDFGCGASSNGQDINQRKGLMTYKQFIQVLEDDVSPAEAGSRYREYKTEFIATQKRAYFDLHKDETWLKEKYHPTNLLSVIERRNEFCKAAAKNLILDLRSGTLDLGPGMTAGGASKLGNDNNGSYGNGEDYGNKRIKKGRGHAKESGPLSTAPKAHPVSSRYRRIQTDIDRTLALVQKLDVEKGIVGNILSSGGDHGNADVDRSNVGSTGPIVIIRGLTTIKGLDGVELLDTLLTYLWRIHGVDYYGMSEMEDPKGFRHVRADNKTASAFNISADDWEKKLDSFWHERLVNGKDPLVVLTANDKIDAATLETLDPYVQKIRDENYGCKYGCGAKGCAKVFHAPEFVHKHLQLKHPDLVSVLTLRVQDDIYRQNYMNDPNAPGGIPVMQQPEQDIDRMRQMPDEQIVGATDVQGSNAPFLPEFPPPPLLIPLPGAGPLGPFVPAPPGMPIQMMGGQRPPRPNGARCMKEPLLPGPMMPMYPHFPHDPRRFRSYNDLDALVEEVTVIDYRSL</sequence>
<keyword evidence="2" id="KW-1185">Reference proteome</keyword>